<feature type="chain" id="PRO_5043054404" evidence="2">
    <location>
        <begin position="19"/>
        <end position="1418"/>
    </location>
</feature>
<dbReference type="PROSITE" id="PS00383">
    <property type="entry name" value="TYR_PHOSPHATASE_1"/>
    <property type="match status" value="1"/>
</dbReference>
<feature type="region of interest" description="Disordered" evidence="1">
    <location>
        <begin position="470"/>
        <end position="495"/>
    </location>
</feature>
<protein>
    <submittedName>
        <fullName evidence="5">Uncharacterized protein</fullName>
    </submittedName>
</protein>
<dbReference type="FunFam" id="3.90.190.10:FF:000098">
    <property type="entry name" value="Protein-tryrosine phosphatase"/>
    <property type="match status" value="1"/>
</dbReference>
<dbReference type="EMBL" id="JAWJWE010000001">
    <property type="protein sequence ID" value="KAK6644045.1"/>
    <property type="molecule type" value="Genomic_DNA"/>
</dbReference>
<feature type="region of interest" description="Disordered" evidence="1">
    <location>
        <begin position="744"/>
        <end position="779"/>
    </location>
</feature>
<dbReference type="InterPro" id="IPR050348">
    <property type="entry name" value="Protein-Tyr_Phosphatase"/>
</dbReference>
<dbReference type="InterPro" id="IPR003595">
    <property type="entry name" value="Tyr_Pase_cat"/>
</dbReference>
<dbReference type="InterPro" id="IPR000387">
    <property type="entry name" value="Tyr_Pase_dom"/>
</dbReference>
<dbReference type="Proteomes" id="UP001372834">
    <property type="component" value="Unassembled WGS sequence"/>
</dbReference>
<evidence type="ECO:0000259" key="3">
    <source>
        <dbReference type="PROSITE" id="PS50055"/>
    </source>
</evidence>
<feature type="compositionally biased region" description="Polar residues" evidence="1">
    <location>
        <begin position="471"/>
        <end position="495"/>
    </location>
</feature>
<name>A0AAN8SGU0_POLSC</name>
<dbReference type="InterPro" id="IPR029021">
    <property type="entry name" value="Prot-tyrosine_phosphatase-like"/>
</dbReference>
<feature type="domain" description="Tyrosine-protein phosphatase" evidence="3">
    <location>
        <begin position="1120"/>
        <end position="1406"/>
    </location>
</feature>
<feature type="compositionally biased region" description="Polar residues" evidence="1">
    <location>
        <begin position="744"/>
        <end position="768"/>
    </location>
</feature>
<feature type="domain" description="Tyrosine specific protein phosphatases" evidence="4">
    <location>
        <begin position="1318"/>
        <end position="1397"/>
    </location>
</feature>
<reference evidence="5 6" key="1">
    <citation type="submission" date="2023-10" db="EMBL/GenBank/DDBJ databases">
        <title>Genomes of two closely related lineages of the louse Polyplax serrata with different host specificities.</title>
        <authorList>
            <person name="Martinu J."/>
            <person name="Tarabai H."/>
            <person name="Stefka J."/>
            <person name="Hypsa V."/>
        </authorList>
    </citation>
    <scope>NUCLEOTIDE SEQUENCE [LARGE SCALE GENOMIC DNA]</scope>
    <source>
        <strain evidence="5">HR10_N</strain>
    </source>
</reference>
<sequence>MFYLFVLALLVVCTGAPAENEPFATSTSVSVSTVTRKESSTSAGRTQRGTNEPVVGFTERTSTVPSGSQAFERATLINPNLAKLQRNRKKILISNLKHSNDRIVLPDEGVGVVQTSTVSDQMSEDVSMNYEIKKTLLEDVKHVENGAVYKENALEQFTLATNQSVTDDEGKRKKDSTVEGRSLENTSAQENVNMNLRKKTRILPGATEAYVSVPKTQKHVNNNYFNRKEQDSGIHWTSSSEKLTPVQPDNSQKNFIRSQSSGQTDWIPFVPDRMPTRHMPSTSQQLRPIGLERVNKTVDKQMIIFPTDSRLQKESNVIPVRNVELTRTTERHRGSVEKSTESEVKLDTSRLPIKFRGPVKYKTNLTNETLMEVTKHQNKIYTGRNVSTGDADMKVSVTGTPWSVATQRVTSLTSPKILEALAEATESVVSTEVSRNESQTEKSPNGGVGDGLIVPPESVKLENIAKEPQETLGNTTPDVGPGPSSQLPSQGNPTTTPKFVDVWTSMKTIKNGEFVNNETDLVVPGSVDISQSSYSTTLLEVLKASTPAMETMMFDSTTETAGTTETPLVTVTLPKMLKTAIENSTITSVASQSTVDDSVGDDFNQLSVTLGRILGSTVPSTEEDSPTTPKRPVTEVATLPTPLKSGSYEEMEEDGIELSTDSEPMSTTVPFSKYPMHRPHRPQTTFTVTSDTDVYRRIMMNKTTTPVTDDTVKLSTRMETTPDRNVGSSLPVVLGRHNATTRLQSNWGTTTGTSRPSENPTTRTTKWRTASDRKSSRPVTETLLTTDEPTEGITSRYFVTPSLQTTTETSGTTTKETTTLLTSASFTTPSLTTEAQEIEMTIGTTLPPPSPATTTAFTVSHTTPTIDFKHVVKPETTQESIYYKNYIPTTINPRDDITEENVPAYLRLTVQTTSWMELCNQKEPLREAIIKMLSGHNVTSDAVHFLNLSDRSCQEKIAESQGIEPNGTIFLPVNMFLMDKNGDFDKNLSEAFLTIWGRQGLDFDLPIRKVDFVTPIVNLTELAEPPIGGSVVAAIVISCVAGICVIMKRRQKRFNYGQRCTPVSLDAYSLDSVSIYNSVRRKGHRASKRSYGNAAFDDPVKFLFHEAPSHPVNFAGLANFSSNKEQLHEEFSIVPQVYPKAEELPEGSETKNRYSNVIPLPETRVHLTVRDGDPLSDYINANYVRESEISHKVHVAVWCVQGNKGAEKLYIACQAPMESTIEDFWRMIWEQQCKVILMVTDLQENGIEKCADYLPANEVTDNLRLFGDYQVTLKKRDVKEKYIISNLTLKNMETNLWREVTHLWYLGWPDQGVPSEANSLIAFLIEARSQMKIQNGATSASPAVVHCSPGTGRTGTVIACDLCIREYEQSRMVDIPKCVFNLRRDRAGSVQTKDQYAFIYQVLNVYATKLTGGGIESI</sequence>
<proteinExistence type="predicted"/>
<feature type="region of interest" description="Disordered" evidence="1">
    <location>
        <begin position="23"/>
        <end position="62"/>
    </location>
</feature>
<evidence type="ECO:0000313" key="5">
    <source>
        <dbReference type="EMBL" id="KAK6644045.1"/>
    </source>
</evidence>
<keyword evidence="2" id="KW-0732">Signal</keyword>
<feature type="signal peptide" evidence="2">
    <location>
        <begin position="1"/>
        <end position="18"/>
    </location>
</feature>
<feature type="region of interest" description="Disordered" evidence="1">
    <location>
        <begin position="164"/>
        <end position="190"/>
    </location>
</feature>
<dbReference type="PANTHER" id="PTHR19134:SF544">
    <property type="entry name" value="IP14232P"/>
    <property type="match status" value="1"/>
</dbReference>
<feature type="region of interest" description="Disordered" evidence="1">
    <location>
        <begin position="231"/>
        <end position="267"/>
    </location>
</feature>
<dbReference type="InterPro" id="IPR000242">
    <property type="entry name" value="PTP_cat"/>
</dbReference>
<evidence type="ECO:0000256" key="2">
    <source>
        <dbReference type="SAM" id="SignalP"/>
    </source>
</evidence>
<feature type="compositionally biased region" description="Basic and acidic residues" evidence="1">
    <location>
        <begin position="168"/>
        <end position="182"/>
    </location>
</feature>
<dbReference type="PROSITE" id="PS50056">
    <property type="entry name" value="TYR_PHOSPHATASE_2"/>
    <property type="match status" value="1"/>
</dbReference>
<gene>
    <name evidence="5" type="ORF">RUM43_000310</name>
</gene>
<comment type="caution">
    <text evidence="5">The sequence shown here is derived from an EMBL/GenBank/DDBJ whole genome shotgun (WGS) entry which is preliminary data.</text>
</comment>
<dbReference type="PROSITE" id="PS50055">
    <property type="entry name" value="TYR_PHOSPHATASE_PTP"/>
    <property type="match status" value="1"/>
</dbReference>
<dbReference type="SUPFAM" id="SSF52799">
    <property type="entry name" value="(Phosphotyrosine protein) phosphatases II"/>
    <property type="match status" value="1"/>
</dbReference>
<dbReference type="SMART" id="SM00404">
    <property type="entry name" value="PTPc_motif"/>
    <property type="match status" value="1"/>
</dbReference>
<evidence type="ECO:0000259" key="4">
    <source>
        <dbReference type="PROSITE" id="PS50056"/>
    </source>
</evidence>
<dbReference type="PANTHER" id="PTHR19134">
    <property type="entry name" value="RECEPTOR-TYPE TYROSINE-PROTEIN PHOSPHATASE"/>
    <property type="match status" value="1"/>
</dbReference>
<feature type="compositionally biased region" description="Polar residues" evidence="1">
    <location>
        <begin position="235"/>
        <end position="264"/>
    </location>
</feature>
<dbReference type="SMART" id="SM00194">
    <property type="entry name" value="PTPc"/>
    <property type="match status" value="1"/>
</dbReference>
<accession>A0AAN8SGU0</accession>
<dbReference type="Gene3D" id="3.90.190.10">
    <property type="entry name" value="Protein tyrosine phosphatase superfamily"/>
    <property type="match status" value="1"/>
</dbReference>
<feature type="compositionally biased region" description="Polar residues" evidence="1">
    <location>
        <begin position="659"/>
        <end position="670"/>
    </location>
</feature>
<evidence type="ECO:0000256" key="1">
    <source>
        <dbReference type="SAM" id="MobiDB-lite"/>
    </source>
</evidence>
<feature type="compositionally biased region" description="Low complexity" evidence="1">
    <location>
        <begin position="25"/>
        <end position="34"/>
    </location>
</feature>
<evidence type="ECO:0000313" key="6">
    <source>
        <dbReference type="Proteomes" id="UP001372834"/>
    </source>
</evidence>
<dbReference type="PRINTS" id="PR00700">
    <property type="entry name" value="PRTYPHPHTASE"/>
</dbReference>
<dbReference type="GO" id="GO:0004725">
    <property type="term" value="F:protein tyrosine phosphatase activity"/>
    <property type="evidence" value="ECO:0007669"/>
    <property type="project" value="InterPro"/>
</dbReference>
<dbReference type="InterPro" id="IPR016130">
    <property type="entry name" value="Tyr_Pase_AS"/>
</dbReference>
<organism evidence="5 6">
    <name type="scientific">Polyplax serrata</name>
    <name type="common">Common mouse louse</name>
    <dbReference type="NCBI Taxonomy" id="468196"/>
    <lineage>
        <taxon>Eukaryota</taxon>
        <taxon>Metazoa</taxon>
        <taxon>Ecdysozoa</taxon>
        <taxon>Arthropoda</taxon>
        <taxon>Hexapoda</taxon>
        <taxon>Insecta</taxon>
        <taxon>Pterygota</taxon>
        <taxon>Neoptera</taxon>
        <taxon>Paraneoptera</taxon>
        <taxon>Psocodea</taxon>
        <taxon>Troctomorpha</taxon>
        <taxon>Phthiraptera</taxon>
        <taxon>Anoplura</taxon>
        <taxon>Polyplacidae</taxon>
        <taxon>Polyplax</taxon>
    </lineage>
</organism>
<feature type="region of interest" description="Disordered" evidence="1">
    <location>
        <begin position="656"/>
        <end position="685"/>
    </location>
</feature>
<dbReference type="Pfam" id="PF00102">
    <property type="entry name" value="Y_phosphatase"/>
    <property type="match status" value="1"/>
</dbReference>
<dbReference type="CDD" id="cd00047">
    <property type="entry name" value="PTPc"/>
    <property type="match status" value="1"/>
</dbReference>
<dbReference type="GO" id="GO:0048666">
    <property type="term" value="P:neuron development"/>
    <property type="evidence" value="ECO:0007669"/>
    <property type="project" value="UniProtKB-ARBA"/>
</dbReference>
<feature type="region of interest" description="Disordered" evidence="1">
    <location>
        <begin position="429"/>
        <end position="454"/>
    </location>
</feature>